<dbReference type="AlphaFoldDB" id="A0A3S1A0C2"/>
<evidence type="ECO:0000256" key="7">
    <source>
        <dbReference type="RuleBase" id="RU079119"/>
    </source>
</evidence>
<keyword evidence="10" id="KW-1185">Reference proteome</keyword>
<organism evidence="9 10">
    <name type="scientific">Elysia chlorotica</name>
    <name type="common">Eastern emerald elysia</name>
    <name type="synonym">Sea slug</name>
    <dbReference type="NCBI Taxonomy" id="188477"/>
    <lineage>
        <taxon>Eukaryota</taxon>
        <taxon>Metazoa</taxon>
        <taxon>Spiralia</taxon>
        <taxon>Lophotrochozoa</taxon>
        <taxon>Mollusca</taxon>
        <taxon>Gastropoda</taxon>
        <taxon>Heterobranchia</taxon>
        <taxon>Euthyneura</taxon>
        <taxon>Panpulmonata</taxon>
        <taxon>Sacoglossa</taxon>
        <taxon>Placobranchoidea</taxon>
        <taxon>Plakobranchidae</taxon>
        <taxon>Elysia</taxon>
    </lineage>
</organism>
<dbReference type="PROSITE" id="PS50216">
    <property type="entry name" value="DHHC"/>
    <property type="match status" value="1"/>
</dbReference>
<dbReference type="GO" id="GO:0016020">
    <property type="term" value="C:membrane"/>
    <property type="evidence" value="ECO:0007669"/>
    <property type="project" value="UniProtKB-SubCell"/>
</dbReference>
<feature type="transmembrane region" description="Helical" evidence="7">
    <location>
        <begin position="137"/>
        <end position="160"/>
    </location>
</feature>
<name>A0A3S1A0C2_ELYCH</name>
<dbReference type="InterPro" id="IPR001594">
    <property type="entry name" value="Palmitoyltrfase_DHHC"/>
</dbReference>
<feature type="transmembrane region" description="Helical" evidence="7">
    <location>
        <begin position="12"/>
        <end position="32"/>
    </location>
</feature>
<dbReference type="InterPro" id="IPR039859">
    <property type="entry name" value="PFA4/ZDH16/20/ERF2-like"/>
</dbReference>
<dbReference type="EMBL" id="RQTK01000030">
    <property type="protein sequence ID" value="RUS90540.1"/>
    <property type="molecule type" value="Genomic_DNA"/>
</dbReference>
<evidence type="ECO:0000256" key="2">
    <source>
        <dbReference type="ARBA" id="ARBA00022679"/>
    </source>
</evidence>
<feature type="domain" description="Palmitoyltransferase DHHC" evidence="8">
    <location>
        <begin position="88"/>
        <end position="223"/>
    </location>
</feature>
<keyword evidence="6 7" id="KW-0012">Acyltransferase</keyword>
<comment type="catalytic activity">
    <reaction evidence="7">
        <text>L-cysteinyl-[protein] + hexadecanoyl-CoA = S-hexadecanoyl-L-cysteinyl-[protein] + CoA</text>
        <dbReference type="Rhea" id="RHEA:36683"/>
        <dbReference type="Rhea" id="RHEA-COMP:10131"/>
        <dbReference type="Rhea" id="RHEA-COMP:11032"/>
        <dbReference type="ChEBI" id="CHEBI:29950"/>
        <dbReference type="ChEBI" id="CHEBI:57287"/>
        <dbReference type="ChEBI" id="CHEBI:57379"/>
        <dbReference type="ChEBI" id="CHEBI:74151"/>
        <dbReference type="EC" id="2.3.1.225"/>
    </reaction>
</comment>
<accession>A0A3S1A0C2</accession>
<evidence type="ECO:0000256" key="6">
    <source>
        <dbReference type="ARBA" id="ARBA00023315"/>
    </source>
</evidence>
<sequence>MGYEVVGTWRQFLHWGPILALTVVFTISWVTVRCHLMWWPPWDSLGAMVNISVFLVWVSLTLYNYFAACLKGPGFIPVGWSPKEPDHTNYLQYCEECEGYKAPRSHHCRKCQRCVMKMDHHCPWINTCCGHFNHGNFCLFLLFAPIGCIHGLIILIPSVYRALNFHYYYYYRSQEPLVYLGFLGFIGTMFGIGLAIGVVLAVGMLFYIQIKSVIKNETGIESWIVDKAYDRDRGEEEGEFIYPYNLGWRENLKQVFTWSGRPKSSGFRWDVLPECHQFSLTTEQLMQKREKRERMLQFEATRPYSGSMFPLCSHGCRTGCCVPCTDEARLTLSVGDVIYVTRWKKRWLYGCKIVTTYHEGRQLTKRLRGWFPKHCGVRIEDEGDAEKKNS</sequence>
<evidence type="ECO:0000256" key="4">
    <source>
        <dbReference type="ARBA" id="ARBA00022989"/>
    </source>
</evidence>
<evidence type="ECO:0000256" key="1">
    <source>
        <dbReference type="ARBA" id="ARBA00004141"/>
    </source>
</evidence>
<protein>
    <recommendedName>
        <fullName evidence="7">Palmitoyltransferase</fullName>
        <ecNumber evidence="7">2.3.1.225</ecNumber>
    </recommendedName>
</protein>
<evidence type="ECO:0000313" key="10">
    <source>
        <dbReference type="Proteomes" id="UP000271974"/>
    </source>
</evidence>
<comment type="domain">
    <text evidence="7">The DHHC domain is required for palmitoyltransferase activity.</text>
</comment>
<reference evidence="9 10" key="1">
    <citation type="submission" date="2019-01" db="EMBL/GenBank/DDBJ databases">
        <title>A draft genome assembly of the solar-powered sea slug Elysia chlorotica.</title>
        <authorList>
            <person name="Cai H."/>
            <person name="Li Q."/>
            <person name="Fang X."/>
            <person name="Li J."/>
            <person name="Curtis N.E."/>
            <person name="Altenburger A."/>
            <person name="Shibata T."/>
            <person name="Feng M."/>
            <person name="Maeda T."/>
            <person name="Schwartz J.A."/>
            <person name="Shigenobu S."/>
            <person name="Lundholm N."/>
            <person name="Nishiyama T."/>
            <person name="Yang H."/>
            <person name="Hasebe M."/>
            <person name="Li S."/>
            <person name="Pierce S.K."/>
            <person name="Wang J."/>
        </authorList>
    </citation>
    <scope>NUCLEOTIDE SEQUENCE [LARGE SCALE GENOMIC DNA]</scope>
    <source>
        <strain evidence="9">EC2010</strain>
        <tissue evidence="9">Whole organism of an adult</tissue>
    </source>
</reference>
<dbReference type="STRING" id="188477.A0A3S1A0C2"/>
<evidence type="ECO:0000313" key="9">
    <source>
        <dbReference type="EMBL" id="RUS90540.1"/>
    </source>
</evidence>
<dbReference type="EC" id="2.3.1.225" evidence="7"/>
<feature type="transmembrane region" description="Helical" evidence="7">
    <location>
        <begin position="44"/>
        <end position="66"/>
    </location>
</feature>
<feature type="transmembrane region" description="Helical" evidence="7">
    <location>
        <begin position="180"/>
        <end position="208"/>
    </location>
</feature>
<keyword evidence="4 7" id="KW-1133">Transmembrane helix</keyword>
<dbReference type="Pfam" id="PF01529">
    <property type="entry name" value="DHHC"/>
    <property type="match status" value="1"/>
</dbReference>
<keyword evidence="2 7" id="KW-0808">Transferase</keyword>
<keyword evidence="5 7" id="KW-0472">Membrane</keyword>
<dbReference type="OrthoDB" id="331948at2759"/>
<dbReference type="GO" id="GO:0019706">
    <property type="term" value="F:protein-cysteine S-palmitoyltransferase activity"/>
    <property type="evidence" value="ECO:0007669"/>
    <property type="project" value="UniProtKB-EC"/>
</dbReference>
<evidence type="ECO:0000256" key="3">
    <source>
        <dbReference type="ARBA" id="ARBA00022692"/>
    </source>
</evidence>
<gene>
    <name evidence="9" type="ORF">EGW08_001717</name>
</gene>
<evidence type="ECO:0000256" key="5">
    <source>
        <dbReference type="ARBA" id="ARBA00023136"/>
    </source>
</evidence>
<comment type="similarity">
    <text evidence="7">Belongs to the DHHC palmitoyltransferase family.</text>
</comment>
<comment type="subcellular location">
    <subcellularLocation>
        <location evidence="1">Membrane</location>
        <topology evidence="1">Multi-pass membrane protein</topology>
    </subcellularLocation>
</comment>
<evidence type="ECO:0000259" key="8">
    <source>
        <dbReference type="Pfam" id="PF01529"/>
    </source>
</evidence>
<keyword evidence="3 7" id="KW-0812">Transmembrane</keyword>
<dbReference type="PANTHER" id="PTHR12246">
    <property type="entry name" value="PALMITOYLTRANSFERASE ZDHHC16"/>
    <property type="match status" value="1"/>
</dbReference>
<comment type="caution">
    <text evidence="9">The sequence shown here is derived from an EMBL/GenBank/DDBJ whole genome shotgun (WGS) entry which is preliminary data.</text>
</comment>
<proteinExistence type="inferred from homology"/>
<dbReference type="Proteomes" id="UP000271974">
    <property type="component" value="Unassembled WGS sequence"/>
</dbReference>